<accession>A0A2T0TR09</accession>
<gene>
    <name evidence="1" type="ORF">LY71_1101</name>
</gene>
<name>A0A2T0TR09_9ACTN</name>
<dbReference type="OrthoDB" id="5173190at2"/>
<dbReference type="InterPro" id="IPR027417">
    <property type="entry name" value="P-loop_NTPase"/>
</dbReference>
<comment type="caution">
    <text evidence="1">The sequence shown here is derived from an EMBL/GenBank/DDBJ whole genome shotgun (WGS) entry which is preliminary data.</text>
</comment>
<evidence type="ECO:0000313" key="1">
    <source>
        <dbReference type="EMBL" id="PRY48115.1"/>
    </source>
</evidence>
<dbReference type="EMBL" id="PVTG01000010">
    <property type="protein sequence ID" value="PRY48115.1"/>
    <property type="molecule type" value="Genomic_DNA"/>
</dbReference>
<reference evidence="1 2" key="1">
    <citation type="submission" date="2018-03" db="EMBL/GenBank/DDBJ databases">
        <title>Genomic Encyclopedia of Archaeal and Bacterial Type Strains, Phase II (KMG-II): from individual species to whole genera.</title>
        <authorList>
            <person name="Goeker M."/>
        </authorList>
    </citation>
    <scope>NUCLEOTIDE SEQUENCE [LARGE SCALE GENOMIC DNA]</scope>
    <source>
        <strain evidence="1 2">DSM 45416</strain>
    </source>
</reference>
<keyword evidence="2" id="KW-1185">Reference proteome</keyword>
<sequence>MPHRRNRAAEVTVTDHDVHGVLRVRLRGAPGHIREAVARELGSADPAPSGEPDITVTFTDELPPEGPLRLLGLRQAAFDDAHFYLLDGAGHRARLDLSRLGDHFEVVCERGISHIPLLIPIVGLRLLLKDHVLLHAASFVHRGTGVLVTGWQKGGKTETMLPFMAAGADFVADEWTIVGGHEPTLSGVSGVARLWDWHLRQFPQYWPLIRPRARARLRLWRLYRRLYGLVPGLDRLPGRPGRRLRRLSMDGGADWQGVDQIYPPALFGDRVRRRNVPVDRVFLPVVGQDDSIKVIPLAGEEVARRMVSSLAFERAALTTAYLQFRFAFPDRTSSLIDTAREREERVLERTLADVPAFELRHPYPVALRDLYEAAAPYC</sequence>
<proteinExistence type="predicted"/>
<evidence type="ECO:0000313" key="2">
    <source>
        <dbReference type="Proteomes" id="UP000239210"/>
    </source>
</evidence>
<dbReference type="AlphaFoldDB" id="A0A2T0TR09"/>
<dbReference type="Gene3D" id="3.40.50.300">
    <property type="entry name" value="P-loop containing nucleotide triphosphate hydrolases"/>
    <property type="match status" value="1"/>
</dbReference>
<dbReference type="Proteomes" id="UP000239210">
    <property type="component" value="Unassembled WGS sequence"/>
</dbReference>
<evidence type="ECO:0008006" key="3">
    <source>
        <dbReference type="Google" id="ProtNLM"/>
    </source>
</evidence>
<dbReference type="SUPFAM" id="SSF53795">
    <property type="entry name" value="PEP carboxykinase-like"/>
    <property type="match status" value="1"/>
</dbReference>
<dbReference type="RefSeq" id="WP_106278332.1">
    <property type="nucleotide sequence ID" value="NZ_PVTG01000010.1"/>
</dbReference>
<organism evidence="1 2">
    <name type="scientific">Geodermatophilus tzadiensis</name>
    <dbReference type="NCBI Taxonomy" id="1137988"/>
    <lineage>
        <taxon>Bacteria</taxon>
        <taxon>Bacillati</taxon>
        <taxon>Actinomycetota</taxon>
        <taxon>Actinomycetes</taxon>
        <taxon>Geodermatophilales</taxon>
        <taxon>Geodermatophilaceae</taxon>
        <taxon>Geodermatophilus</taxon>
    </lineage>
</organism>
<protein>
    <recommendedName>
        <fullName evidence="3">Hpr(Ser) kinase/phosphatase</fullName>
    </recommendedName>
</protein>